<dbReference type="AlphaFoldDB" id="A0A5Q2MY97"/>
<dbReference type="SUPFAM" id="SSF56059">
    <property type="entry name" value="Glutathione synthetase ATP-binding domain-like"/>
    <property type="match status" value="1"/>
</dbReference>
<dbReference type="GO" id="GO:0046872">
    <property type="term" value="F:metal ion binding"/>
    <property type="evidence" value="ECO:0007669"/>
    <property type="project" value="InterPro"/>
</dbReference>
<dbReference type="RefSeq" id="WP_153725160.1">
    <property type="nucleotide sequence ID" value="NZ_CP045875.1"/>
</dbReference>
<dbReference type="GO" id="GO:0005524">
    <property type="term" value="F:ATP binding"/>
    <property type="evidence" value="ECO:0007669"/>
    <property type="project" value="UniProtKB-UniRule"/>
</dbReference>
<keyword evidence="2 4" id="KW-0547">Nucleotide-binding</keyword>
<keyword evidence="1 6" id="KW-0436">Ligase</keyword>
<dbReference type="OrthoDB" id="24041at2"/>
<dbReference type="PANTHER" id="PTHR43585:SF2">
    <property type="entry name" value="ATP-GRASP ENZYME FSQD"/>
    <property type="match status" value="1"/>
</dbReference>
<keyword evidence="3 4" id="KW-0067">ATP-binding</keyword>
<dbReference type="InterPro" id="IPR052032">
    <property type="entry name" value="ATP-dep_AA_Ligase"/>
</dbReference>
<dbReference type="Gene3D" id="3.30.1490.20">
    <property type="entry name" value="ATP-grasp fold, A domain"/>
    <property type="match status" value="1"/>
</dbReference>
<dbReference type="Gene3D" id="3.30.470.20">
    <property type="entry name" value="ATP-grasp fold, B domain"/>
    <property type="match status" value="1"/>
</dbReference>
<dbReference type="GO" id="GO:0016874">
    <property type="term" value="F:ligase activity"/>
    <property type="evidence" value="ECO:0007669"/>
    <property type="project" value="UniProtKB-KW"/>
</dbReference>
<dbReference type="Proteomes" id="UP000366051">
    <property type="component" value="Chromosome"/>
</dbReference>
<name>A0A5Q2MY97_9FIRM</name>
<evidence type="ECO:0000313" key="6">
    <source>
        <dbReference type="EMBL" id="QGG47864.1"/>
    </source>
</evidence>
<dbReference type="KEGG" id="hcv:FTV88_1766"/>
<keyword evidence="7" id="KW-1185">Reference proteome</keyword>
<evidence type="ECO:0000256" key="2">
    <source>
        <dbReference type="ARBA" id="ARBA00022741"/>
    </source>
</evidence>
<organism evidence="6 7">
    <name type="scientific">Heliorestis convoluta</name>
    <dbReference type="NCBI Taxonomy" id="356322"/>
    <lineage>
        <taxon>Bacteria</taxon>
        <taxon>Bacillati</taxon>
        <taxon>Bacillota</taxon>
        <taxon>Clostridia</taxon>
        <taxon>Eubacteriales</taxon>
        <taxon>Heliobacteriaceae</taxon>
        <taxon>Heliorestis</taxon>
    </lineage>
</organism>
<reference evidence="7" key="1">
    <citation type="submission" date="2019-11" db="EMBL/GenBank/DDBJ databases">
        <title>Genome sequence of Heliorestis convoluta strain HH, an alkaliphilic and minimalistic phototrophic bacterium from a soda lake in Egypt.</title>
        <authorList>
            <person name="Dewey E.D."/>
            <person name="Stokes L.M."/>
            <person name="Burchell B.M."/>
            <person name="Shaffer K.N."/>
            <person name="Huntington A.M."/>
            <person name="Baker J.M."/>
            <person name="Nadendla S."/>
            <person name="Giglio M.G."/>
            <person name="Touchman J.W."/>
            <person name="Blankenship R.E."/>
            <person name="Madigan M.T."/>
            <person name="Sattley W.M."/>
        </authorList>
    </citation>
    <scope>NUCLEOTIDE SEQUENCE [LARGE SCALE GENOMIC DNA]</scope>
    <source>
        <strain evidence="7">HH</strain>
    </source>
</reference>
<evidence type="ECO:0000256" key="3">
    <source>
        <dbReference type="ARBA" id="ARBA00022840"/>
    </source>
</evidence>
<dbReference type="Pfam" id="PF13535">
    <property type="entry name" value="ATP-grasp_4"/>
    <property type="match status" value="1"/>
</dbReference>
<evidence type="ECO:0000256" key="1">
    <source>
        <dbReference type="ARBA" id="ARBA00022598"/>
    </source>
</evidence>
<dbReference type="PROSITE" id="PS50975">
    <property type="entry name" value="ATP_GRASP"/>
    <property type="match status" value="1"/>
</dbReference>
<accession>A0A5Q2MY97</accession>
<gene>
    <name evidence="6" type="ORF">FTV88_1766</name>
</gene>
<feature type="domain" description="ATP-grasp" evidence="5">
    <location>
        <begin position="117"/>
        <end position="310"/>
    </location>
</feature>
<dbReference type="EMBL" id="CP045875">
    <property type="protein sequence ID" value="QGG47864.1"/>
    <property type="molecule type" value="Genomic_DNA"/>
</dbReference>
<dbReference type="Gene3D" id="3.40.50.20">
    <property type="match status" value="1"/>
</dbReference>
<proteinExistence type="predicted"/>
<dbReference type="InterPro" id="IPR013815">
    <property type="entry name" value="ATP_grasp_subdomain_1"/>
</dbReference>
<evidence type="ECO:0000313" key="7">
    <source>
        <dbReference type="Proteomes" id="UP000366051"/>
    </source>
</evidence>
<evidence type="ECO:0000259" key="5">
    <source>
        <dbReference type="PROSITE" id="PS50975"/>
    </source>
</evidence>
<evidence type="ECO:0000256" key="4">
    <source>
        <dbReference type="PROSITE-ProRule" id="PRU00409"/>
    </source>
</evidence>
<protein>
    <submittedName>
        <fullName evidence="6">ATP-dependent carboxylate-amine ligase</fullName>
    </submittedName>
</protein>
<dbReference type="InterPro" id="IPR011761">
    <property type="entry name" value="ATP-grasp"/>
</dbReference>
<dbReference type="PANTHER" id="PTHR43585">
    <property type="entry name" value="FUMIPYRROLE BIOSYNTHESIS PROTEIN C"/>
    <property type="match status" value="1"/>
</dbReference>
<sequence>MNVLFLSPHFPSNYYLFVVALKKAGAKVFGIADVPFEDLPVELRESLTDYYQVHSMEDYDQLLRACGYFTHRHGKIDRIDSLNEYWLEYEAKLRTDFNVWGVQKDQIAKMKNKGLMKEVFVQAGLEVPKGRVVQTLEEARAFLQIVGFPVVLKPNSGVGAANTHKIHSLEELENLFCQKESIGYYGDYIMEEFIEGTIYSFDGLTDKEGNVLFYTSHRYGQGVMEAVNEDLHIYYYSLREIPRKLVEAGMKIVDAYQVRQRFFHFEFFRTADDRFIALEVNMRPPGGLTMDMFNYANDIDLYQQWANGIVDEKNTFYYEKKYYCAYVGRKNNKKYILSHDDILRQYGSKVPHHSSISPVLARAIGDYGYLYRSPRLEEVEEAIDSMLALC</sequence>